<dbReference type="AlphaFoldDB" id="A0A9E5DPR4"/>
<dbReference type="EMBL" id="JAPVES010000030">
    <property type="protein sequence ID" value="MCZ3372703.1"/>
    <property type="molecule type" value="Genomic_DNA"/>
</dbReference>
<keyword evidence="3" id="KW-1185">Reference proteome</keyword>
<comment type="caution">
    <text evidence="2">The sequence shown here is derived from an EMBL/GenBank/DDBJ whole genome shotgun (WGS) entry which is preliminary data.</text>
</comment>
<proteinExistence type="predicted"/>
<accession>A0A9E5DPR4</accession>
<reference evidence="2" key="1">
    <citation type="submission" date="2022-12" db="EMBL/GenBank/DDBJ databases">
        <title>Reclassification of two methanogenic archaea species isolated from the Kolyma lowland permafrost.</title>
        <authorList>
            <person name="Trubitsyn V.E."/>
            <person name="Rivkina E.M."/>
            <person name="Shcherbakova V.A."/>
        </authorList>
    </citation>
    <scope>NUCLEOTIDE SEQUENCE</scope>
    <source>
        <strain evidence="1">M2</strain>
        <strain evidence="2">MK4</strain>
    </source>
</reference>
<protein>
    <submittedName>
        <fullName evidence="2">Tetratricopeptide repeat protein</fullName>
    </submittedName>
</protein>
<evidence type="ECO:0000313" key="2">
    <source>
        <dbReference type="EMBL" id="MCZ3372703.1"/>
    </source>
</evidence>
<dbReference type="RefSeq" id="WP_048080254.1">
    <property type="nucleotide sequence ID" value="NZ_JAPVER010000018.1"/>
</dbReference>
<dbReference type="EMBL" id="JAPVER010000018">
    <property type="protein sequence ID" value="MCZ3364948.1"/>
    <property type="molecule type" value="Genomic_DNA"/>
</dbReference>
<evidence type="ECO:0000313" key="1">
    <source>
        <dbReference type="EMBL" id="MCZ3364948.1"/>
    </source>
</evidence>
<evidence type="ECO:0000313" key="3">
    <source>
        <dbReference type="Proteomes" id="UP001068021"/>
    </source>
</evidence>
<name>A0A9E5DPR4_9EURY</name>
<gene>
    <name evidence="2" type="ORF">O3H35_08655</name>
    <name evidence="1" type="ORF">O3H54_03535</name>
</gene>
<dbReference type="Proteomes" id="UP001068021">
    <property type="component" value="Unassembled WGS sequence"/>
</dbReference>
<dbReference type="SUPFAM" id="SSF48452">
    <property type="entry name" value="TPR-like"/>
    <property type="match status" value="1"/>
</dbReference>
<sequence length="332" mass="39116">MWDIFQSIGSIAKVKEKGSFRNYQKKLKGYQENEANVLIDMGVLCFENENFDKSLQYLENARRIYFNLDEKEAEAFVSDIIGDVYLSTREIDKALTEYQRSFRRYASVKSPMKNEMFEKIKEVEDIKEAIDLASEDKINAKIEEESNYEDMDEEFCDNTHDEDESIEERYTCKLNYEKIAPKIENLMNIIKKRYAVKEYLENRYEINYIRKSLIEAHKNLEHEKEAVLFLIMGNFFIKEEKTYSAMQNFKDAFNLFYEIGDNEGKAFSLLFLGITYYVLGKEDKIYSIFKEAMNILEELKDMEGKSAAIHIINTLYSEDICLDNNHSNTATT</sequence>
<dbReference type="Proteomes" id="UP001074446">
    <property type="component" value="Unassembled WGS sequence"/>
</dbReference>
<dbReference type="Gene3D" id="1.25.40.10">
    <property type="entry name" value="Tetratricopeptide repeat domain"/>
    <property type="match status" value="2"/>
</dbReference>
<organism evidence="2">
    <name type="scientific">Methanobacterium veterum</name>
    <dbReference type="NCBI Taxonomy" id="408577"/>
    <lineage>
        <taxon>Archaea</taxon>
        <taxon>Methanobacteriati</taxon>
        <taxon>Methanobacteriota</taxon>
        <taxon>Methanomada group</taxon>
        <taxon>Methanobacteria</taxon>
        <taxon>Methanobacteriales</taxon>
        <taxon>Methanobacteriaceae</taxon>
        <taxon>Methanobacterium</taxon>
    </lineage>
</organism>
<dbReference type="Pfam" id="PF13424">
    <property type="entry name" value="TPR_12"/>
    <property type="match status" value="1"/>
</dbReference>
<dbReference type="InterPro" id="IPR011990">
    <property type="entry name" value="TPR-like_helical_dom_sf"/>
</dbReference>